<evidence type="ECO:0000256" key="1">
    <source>
        <dbReference type="ARBA" id="ARBA00022801"/>
    </source>
</evidence>
<protein>
    <submittedName>
        <fullName evidence="3">Pimeloyl-ACP methyl ester carboxylesterase</fullName>
    </submittedName>
</protein>
<dbReference type="Gene3D" id="3.40.50.1820">
    <property type="entry name" value="alpha/beta hydrolase"/>
    <property type="match status" value="1"/>
</dbReference>
<dbReference type="InterPro" id="IPR029058">
    <property type="entry name" value="AB_hydrolase_fold"/>
</dbReference>
<dbReference type="InterPro" id="IPR000073">
    <property type="entry name" value="AB_hydrolase_1"/>
</dbReference>
<evidence type="ECO:0000313" key="3">
    <source>
        <dbReference type="EMBL" id="MBA2870276.1"/>
    </source>
</evidence>
<dbReference type="Pfam" id="PF00561">
    <property type="entry name" value="Abhydrolase_1"/>
    <property type="match status" value="1"/>
</dbReference>
<dbReference type="InterPro" id="IPR050266">
    <property type="entry name" value="AB_hydrolase_sf"/>
</dbReference>
<feature type="domain" description="AB hydrolase-1" evidence="2">
    <location>
        <begin position="21"/>
        <end position="263"/>
    </location>
</feature>
<dbReference type="PANTHER" id="PTHR43798:SF31">
    <property type="entry name" value="AB HYDROLASE SUPERFAMILY PROTEIN YCLE"/>
    <property type="match status" value="1"/>
</dbReference>
<keyword evidence="4" id="KW-1185">Reference proteome</keyword>
<dbReference type="RefSeq" id="WP_181535934.1">
    <property type="nucleotide sequence ID" value="NZ_JACDUU010000001.1"/>
</dbReference>
<name>A0A7W0BTL0_9BACL</name>
<dbReference type="PRINTS" id="PR00412">
    <property type="entry name" value="EPOXHYDRLASE"/>
</dbReference>
<dbReference type="GO" id="GO:0016787">
    <property type="term" value="F:hydrolase activity"/>
    <property type="evidence" value="ECO:0007669"/>
    <property type="project" value="UniProtKB-KW"/>
</dbReference>
<organism evidence="3 4">
    <name type="scientific">[Anoxybacillus] calidus</name>
    <dbReference type="NCBI Taxonomy" id="575178"/>
    <lineage>
        <taxon>Bacteria</taxon>
        <taxon>Bacillati</taxon>
        <taxon>Bacillota</taxon>
        <taxon>Bacilli</taxon>
        <taxon>Bacillales</taxon>
        <taxon>Anoxybacillaceae</taxon>
        <taxon>Paranoxybacillus</taxon>
    </lineage>
</organism>
<comment type="caution">
    <text evidence="3">The sequence shown here is derived from an EMBL/GenBank/DDBJ whole genome shotgun (WGS) entry which is preliminary data.</text>
</comment>
<dbReference type="EMBL" id="JACDUU010000001">
    <property type="protein sequence ID" value="MBA2870276.1"/>
    <property type="molecule type" value="Genomic_DNA"/>
</dbReference>
<dbReference type="SUPFAM" id="SSF53474">
    <property type="entry name" value="alpha/beta-Hydrolases"/>
    <property type="match status" value="1"/>
</dbReference>
<sequence length="285" mass="32856">MNKVTTDFSVHIYETGETNHPTLVCFHGLTSSSESFLELADYLKNYHLVAFDSPGHGKTPPLAHEEDYLFSNLANWFDKAMGQNVNPPFFIIGHSWGAIIALFYAKQFPEKVRGVILLDGGYMGPADHPNSTLEGLLKFWENMYETTRYKTMDDVFVELKKNAVRWNEKIEQMVESAMKKSEDGYTIIPSLFTIQSIIKSFFNEPFREIYENIKTPVLLLHSTLPKEMEETRFHFIHQMKAKIKQLTIIGISNAGHSVHWDAPEKIAYEIDKWIVRNSLKNKSMI</sequence>
<gene>
    <name evidence="3" type="ORF">HNQ85_000534</name>
</gene>
<dbReference type="PRINTS" id="PR00111">
    <property type="entry name" value="ABHYDROLASE"/>
</dbReference>
<dbReference type="InterPro" id="IPR000639">
    <property type="entry name" value="Epox_hydrolase-like"/>
</dbReference>
<proteinExistence type="predicted"/>
<dbReference type="Proteomes" id="UP000580891">
    <property type="component" value="Unassembled WGS sequence"/>
</dbReference>
<evidence type="ECO:0000313" key="4">
    <source>
        <dbReference type="Proteomes" id="UP000580891"/>
    </source>
</evidence>
<dbReference type="GO" id="GO:0016020">
    <property type="term" value="C:membrane"/>
    <property type="evidence" value="ECO:0007669"/>
    <property type="project" value="TreeGrafter"/>
</dbReference>
<dbReference type="PANTHER" id="PTHR43798">
    <property type="entry name" value="MONOACYLGLYCEROL LIPASE"/>
    <property type="match status" value="1"/>
</dbReference>
<evidence type="ECO:0000259" key="2">
    <source>
        <dbReference type="Pfam" id="PF00561"/>
    </source>
</evidence>
<accession>A0A7W0BTL0</accession>
<dbReference type="AlphaFoldDB" id="A0A7W0BTL0"/>
<keyword evidence="1" id="KW-0378">Hydrolase</keyword>
<reference evidence="3 4" key="1">
    <citation type="submission" date="2020-07" db="EMBL/GenBank/DDBJ databases">
        <title>Genomic Encyclopedia of Type Strains, Phase IV (KMG-IV): sequencing the most valuable type-strain genomes for metagenomic binning, comparative biology and taxonomic classification.</title>
        <authorList>
            <person name="Goeker M."/>
        </authorList>
    </citation>
    <scope>NUCLEOTIDE SEQUENCE [LARGE SCALE GENOMIC DNA]</scope>
    <source>
        <strain evidence="3 4">DSM 25220</strain>
    </source>
</reference>